<name>A0ABP8LTU1_9BACT</name>
<evidence type="ECO:0000313" key="4">
    <source>
        <dbReference type="Proteomes" id="UP001501508"/>
    </source>
</evidence>
<dbReference type="EMBL" id="BAABEY010000014">
    <property type="protein sequence ID" value="GAA4436067.1"/>
    <property type="molecule type" value="Genomic_DNA"/>
</dbReference>
<dbReference type="Pfam" id="PF12770">
    <property type="entry name" value="CHAT"/>
    <property type="match status" value="1"/>
</dbReference>
<dbReference type="Gene3D" id="1.25.40.10">
    <property type="entry name" value="Tetratricopeptide repeat domain"/>
    <property type="match status" value="2"/>
</dbReference>
<keyword evidence="4" id="KW-1185">Reference proteome</keyword>
<dbReference type="PANTHER" id="PTHR10098">
    <property type="entry name" value="RAPSYN-RELATED"/>
    <property type="match status" value="1"/>
</dbReference>
<sequence length="897" mass="100055">MLDRNMFPVSDARLLPYLQGVKSQLTDCGFRNDSLHARANRVIGETYLKLHSPDSARAYLLEAIRINRLPGNKSAVPHNIRNYLSLASAEKMRGKPDAARIALNNCLVLAQKTEKMPPEAVNAYYLLGEIEYEARRFSECLTETGTGEIVAHNAGDVPVLVKLYLLQARAYFALNDPNNSTLAADKAHRLCLTLPAPETRSRLLNEIAELLKQQNRIPEAKDSYLMSIAFIGNQPVNSDLPANTYCKLGRLMLSQPEPDYTKARFYFRKALETSVLYTRKAEAAQLLADACSAAGNRQQALHFYQIAIESLVTEFCPKNVTDNPGLIQTRTIAEKLQLYSAVVGKANVWLDSIRTTAEKPGLRSDLTDKALQTYLLADSLASLIAWHNESRLISLAWEQTTREHYQNALETCYLGKRNDQALHFIEKYRALLLKDKLGLPEKLSGEGGIVPSHYRQLNQEIKQYRTLVQTADQYEDHQAFSKKLRQLIDTRSRLARELVLESPYYAAQLNDSDIPDLAVLRKEVIAPLGPTGAYLAYFEGPKNSFGLLVTGHTLSLRKFSTAHFQKLASEYADLLARPGTMASGRFLKVSGALYRLMVAPFAISPLNRLIVSPAGALLPLEALSRSETSPDFLVRTHAFSYTYSAAQLYVASRPKGPFPFHRNFLGMSPELFSYNNGNKRVVNVSETLKALGSKFFLPTVYTGSGATADKFLKEAPGFKVVQLFARYGFEGPEPTIAFSDSALPLSALRDTKFRTQLLVLPEAPEQNGEYPQPDAAFGISRELTAFGVASVITTLWKGNRDLSLARLEAFYQHVLEGRPLDMALRQTKAEWLQKHPQTPPGEWAGMVLTGNAARVSTDKEVYLGLAAGIVLFLITLYTTFVVQKKRRRRPSEDTQES</sequence>
<evidence type="ECO:0000256" key="1">
    <source>
        <dbReference type="SAM" id="Phobius"/>
    </source>
</evidence>
<keyword evidence="1" id="KW-0472">Membrane</keyword>
<protein>
    <recommendedName>
        <fullName evidence="2">CHAT domain-containing protein</fullName>
    </recommendedName>
</protein>
<comment type="caution">
    <text evidence="3">The sequence shown here is derived from an EMBL/GenBank/DDBJ whole genome shotgun (WGS) entry which is preliminary data.</text>
</comment>
<organism evidence="3 4">
    <name type="scientific">Ravibacter arvi</name>
    <dbReference type="NCBI Taxonomy" id="2051041"/>
    <lineage>
        <taxon>Bacteria</taxon>
        <taxon>Pseudomonadati</taxon>
        <taxon>Bacteroidota</taxon>
        <taxon>Cytophagia</taxon>
        <taxon>Cytophagales</taxon>
        <taxon>Spirosomataceae</taxon>
        <taxon>Ravibacter</taxon>
    </lineage>
</organism>
<dbReference type="InterPro" id="IPR024983">
    <property type="entry name" value="CHAT_dom"/>
</dbReference>
<dbReference type="Proteomes" id="UP001501508">
    <property type="component" value="Unassembled WGS sequence"/>
</dbReference>
<dbReference type="InterPro" id="IPR011990">
    <property type="entry name" value="TPR-like_helical_dom_sf"/>
</dbReference>
<evidence type="ECO:0000313" key="3">
    <source>
        <dbReference type="EMBL" id="GAA4436067.1"/>
    </source>
</evidence>
<dbReference type="SMART" id="SM00028">
    <property type="entry name" value="TPR"/>
    <property type="match status" value="5"/>
</dbReference>
<reference evidence="4" key="1">
    <citation type="journal article" date="2019" name="Int. J. Syst. Evol. Microbiol.">
        <title>The Global Catalogue of Microorganisms (GCM) 10K type strain sequencing project: providing services to taxonomists for standard genome sequencing and annotation.</title>
        <authorList>
            <consortium name="The Broad Institute Genomics Platform"/>
            <consortium name="The Broad Institute Genome Sequencing Center for Infectious Disease"/>
            <person name="Wu L."/>
            <person name="Ma J."/>
        </authorList>
    </citation>
    <scope>NUCLEOTIDE SEQUENCE [LARGE SCALE GENOMIC DNA]</scope>
    <source>
        <strain evidence="4">JCM 31920</strain>
    </source>
</reference>
<feature type="domain" description="CHAT" evidence="2">
    <location>
        <begin position="589"/>
        <end position="851"/>
    </location>
</feature>
<accession>A0ABP8LTU1</accession>
<feature type="transmembrane region" description="Helical" evidence="1">
    <location>
        <begin position="861"/>
        <end position="882"/>
    </location>
</feature>
<gene>
    <name evidence="3" type="ORF">GCM10023091_13490</name>
</gene>
<evidence type="ECO:0000259" key="2">
    <source>
        <dbReference type="Pfam" id="PF12770"/>
    </source>
</evidence>
<keyword evidence="1" id="KW-1133">Transmembrane helix</keyword>
<keyword evidence="1" id="KW-0812">Transmembrane</keyword>
<proteinExistence type="predicted"/>
<dbReference type="SUPFAM" id="SSF48452">
    <property type="entry name" value="TPR-like"/>
    <property type="match status" value="1"/>
</dbReference>
<dbReference type="InterPro" id="IPR019734">
    <property type="entry name" value="TPR_rpt"/>
</dbReference>
<dbReference type="PANTHER" id="PTHR10098:SF108">
    <property type="entry name" value="TETRATRICOPEPTIDE REPEAT PROTEIN 28"/>
    <property type="match status" value="1"/>
</dbReference>